<evidence type="ECO:0000259" key="8">
    <source>
        <dbReference type="Pfam" id="PF00149"/>
    </source>
</evidence>
<evidence type="ECO:0000256" key="7">
    <source>
        <dbReference type="SAM" id="MobiDB-lite"/>
    </source>
</evidence>
<comment type="subcellular location">
    <subcellularLocation>
        <location evidence="1">Secreted</location>
    </subcellularLocation>
</comment>
<dbReference type="EC" id="3.1.3.2" evidence="6"/>
<evidence type="ECO:0000256" key="4">
    <source>
        <dbReference type="ARBA" id="ARBA00022525"/>
    </source>
</evidence>
<feature type="domain" description="Calcineurin-like phosphoesterase" evidence="8">
    <location>
        <begin position="194"/>
        <end position="416"/>
    </location>
</feature>
<accession>A0A7S3R8A3</accession>
<name>A0A7S3R8A3_DUNTE</name>
<dbReference type="EMBL" id="HBIP01034070">
    <property type="protein sequence ID" value="CAE0505717.1"/>
    <property type="molecule type" value="Transcribed_RNA"/>
</dbReference>
<reference evidence="10" key="1">
    <citation type="submission" date="2021-01" db="EMBL/GenBank/DDBJ databases">
        <authorList>
            <person name="Corre E."/>
            <person name="Pelletier E."/>
            <person name="Niang G."/>
            <person name="Scheremetjew M."/>
            <person name="Finn R."/>
            <person name="Kale V."/>
            <person name="Holt S."/>
            <person name="Cochrane G."/>
            <person name="Meng A."/>
            <person name="Brown T."/>
            <person name="Cohen L."/>
        </authorList>
    </citation>
    <scope>NUCLEOTIDE SEQUENCE</scope>
    <source>
        <strain evidence="10">CCMP1320</strain>
    </source>
</reference>
<dbReference type="InterPro" id="IPR008963">
    <property type="entry name" value="Purple_acid_Pase-like_N"/>
</dbReference>
<feature type="compositionally biased region" description="Low complexity" evidence="7">
    <location>
        <begin position="439"/>
        <end position="456"/>
    </location>
</feature>
<comment type="catalytic activity">
    <reaction evidence="6">
        <text>a phosphate monoester + H2O = an alcohol + phosphate</text>
        <dbReference type="Rhea" id="RHEA:15017"/>
        <dbReference type="ChEBI" id="CHEBI:15377"/>
        <dbReference type="ChEBI" id="CHEBI:30879"/>
        <dbReference type="ChEBI" id="CHEBI:43474"/>
        <dbReference type="ChEBI" id="CHEBI:67140"/>
        <dbReference type="EC" id="3.1.3.2"/>
    </reaction>
</comment>
<protein>
    <recommendedName>
        <fullName evidence="6">Purple acid phosphatase</fullName>
        <ecNumber evidence="6">3.1.3.2</ecNumber>
    </recommendedName>
</protein>
<gene>
    <name evidence="10" type="ORF">DTER00134_LOCUS20790</name>
</gene>
<dbReference type="Gene3D" id="3.60.21.10">
    <property type="match status" value="1"/>
</dbReference>
<evidence type="ECO:0000256" key="6">
    <source>
        <dbReference type="RuleBase" id="RU361203"/>
    </source>
</evidence>
<dbReference type="InterPro" id="IPR029052">
    <property type="entry name" value="Metallo-depent_PP-like"/>
</dbReference>
<evidence type="ECO:0000256" key="3">
    <source>
        <dbReference type="ARBA" id="ARBA00011738"/>
    </source>
</evidence>
<dbReference type="Pfam" id="PF16656">
    <property type="entry name" value="Pur_ac_phosph_N"/>
    <property type="match status" value="1"/>
</dbReference>
<dbReference type="SUPFAM" id="SSF49363">
    <property type="entry name" value="Purple acid phosphatase, N-terminal domain"/>
    <property type="match status" value="1"/>
</dbReference>
<evidence type="ECO:0000256" key="1">
    <source>
        <dbReference type="ARBA" id="ARBA00004613"/>
    </source>
</evidence>
<dbReference type="Gene3D" id="2.60.40.380">
    <property type="entry name" value="Purple acid phosphatase-like, N-terminal"/>
    <property type="match status" value="1"/>
</dbReference>
<comment type="similarity">
    <text evidence="2 6">Belongs to the metallophosphoesterase superfamily. Purple acid phosphatase family.</text>
</comment>
<evidence type="ECO:0000259" key="9">
    <source>
        <dbReference type="Pfam" id="PF16656"/>
    </source>
</evidence>
<dbReference type="InterPro" id="IPR004843">
    <property type="entry name" value="Calcineurin-like_PHP"/>
</dbReference>
<dbReference type="GO" id="GO:0005576">
    <property type="term" value="C:extracellular region"/>
    <property type="evidence" value="ECO:0007669"/>
    <property type="project" value="UniProtKB-SubCell"/>
</dbReference>
<feature type="region of interest" description="Disordered" evidence="7">
    <location>
        <begin position="429"/>
        <end position="467"/>
    </location>
</feature>
<dbReference type="GO" id="GO:0046872">
    <property type="term" value="F:metal ion binding"/>
    <property type="evidence" value="ECO:0007669"/>
    <property type="project" value="InterPro"/>
</dbReference>
<organism evidence="10">
    <name type="scientific">Dunaliella tertiolecta</name>
    <name type="common">Green alga</name>
    <dbReference type="NCBI Taxonomy" id="3047"/>
    <lineage>
        <taxon>Eukaryota</taxon>
        <taxon>Viridiplantae</taxon>
        <taxon>Chlorophyta</taxon>
        <taxon>core chlorophytes</taxon>
        <taxon>Chlorophyceae</taxon>
        <taxon>CS clade</taxon>
        <taxon>Chlamydomonadales</taxon>
        <taxon>Dunaliellaceae</taxon>
        <taxon>Dunaliella</taxon>
    </lineage>
</organism>
<dbReference type="AlphaFoldDB" id="A0A7S3R8A3"/>
<evidence type="ECO:0000256" key="5">
    <source>
        <dbReference type="ARBA" id="ARBA00022729"/>
    </source>
</evidence>
<comment type="subunit">
    <text evidence="3">Homodimer.</text>
</comment>
<keyword evidence="5" id="KW-0732">Signal</keyword>
<evidence type="ECO:0000313" key="10">
    <source>
        <dbReference type="EMBL" id="CAE0505717.1"/>
    </source>
</evidence>
<feature type="domain" description="Purple acid phosphatase N-terminal" evidence="9">
    <location>
        <begin position="94"/>
        <end position="150"/>
    </location>
</feature>
<keyword evidence="6" id="KW-0378">Hydrolase</keyword>
<proteinExistence type="inferred from homology"/>
<dbReference type="InterPro" id="IPR015914">
    <property type="entry name" value="PAPs_N"/>
</dbReference>
<sequence length="508" mass="54884">MHHTVLHRGMDAVRSCEAATGSASMGSATTSEGSGVLTEGELTVGAGGAGGSVPQGVHMNSGGNGICHDSVQPVTCITPPEGSSYLFRATSFRDTYRPSDMCGFPATSVGFIDPGYIHTVVMSHKLLQPGKRYYYRYGSEEDGWSEGHSFIAPVPPQLVASSSSSSSAAAVQTEAGASGPASSGITFLAFNDVAMTNPLLFNDFWADGLHFAEEYGQNSSLLAAHLASGAEKDANLALLTGDLAYALGYAADWDVFGSQFEQAFTQWPMAVGTGNHERDYPGTGDAFGTSARDSGGECNVPFMWRWYSPANIHRNPFKSFYSFNMGPVHILMLDSEIPSDPLSDQGRFVAEDLASVDRELTPWVVASMHRMMVAPATWRHKVVGDVDNMERLQKDYEALFLQHQVDLVIQGHEHAYARTCPYKHGECQEDRRMGARQPSSSDHSSSSSSSSRNSGSNRKECSSSCSNQHECCRKGRAYSNNSRVASSRMSQFMISSKCSSKNPTNNKI</sequence>
<evidence type="ECO:0000256" key="2">
    <source>
        <dbReference type="ARBA" id="ARBA00008723"/>
    </source>
</evidence>
<dbReference type="SUPFAM" id="SSF56300">
    <property type="entry name" value="Metallo-dependent phosphatases"/>
    <property type="match status" value="1"/>
</dbReference>
<dbReference type="GO" id="GO:0003993">
    <property type="term" value="F:acid phosphatase activity"/>
    <property type="evidence" value="ECO:0007669"/>
    <property type="project" value="UniProtKB-EC"/>
</dbReference>
<dbReference type="PANTHER" id="PTHR45778">
    <property type="entry name" value="PURPLE ACID PHOSPHATASE-RELATED"/>
    <property type="match status" value="1"/>
</dbReference>
<keyword evidence="4" id="KW-0964">Secreted</keyword>
<dbReference type="Pfam" id="PF00149">
    <property type="entry name" value="Metallophos"/>
    <property type="match status" value="1"/>
</dbReference>